<protein>
    <submittedName>
        <fullName evidence="2">Uncharacterized protein</fullName>
    </submittedName>
</protein>
<gene>
    <name evidence="2" type="ORF">DFH08DRAFT_822072</name>
</gene>
<keyword evidence="1" id="KW-0732">Signal</keyword>
<proteinExistence type="predicted"/>
<reference evidence="2" key="1">
    <citation type="submission" date="2023-03" db="EMBL/GenBank/DDBJ databases">
        <title>Massive genome expansion in bonnet fungi (Mycena s.s.) driven by repeated elements and novel gene families across ecological guilds.</title>
        <authorList>
            <consortium name="Lawrence Berkeley National Laboratory"/>
            <person name="Harder C.B."/>
            <person name="Miyauchi S."/>
            <person name="Viragh M."/>
            <person name="Kuo A."/>
            <person name="Thoen E."/>
            <person name="Andreopoulos B."/>
            <person name="Lu D."/>
            <person name="Skrede I."/>
            <person name="Drula E."/>
            <person name="Henrissat B."/>
            <person name="Morin E."/>
            <person name="Kohler A."/>
            <person name="Barry K."/>
            <person name="LaButti K."/>
            <person name="Morin E."/>
            <person name="Salamov A."/>
            <person name="Lipzen A."/>
            <person name="Mereny Z."/>
            <person name="Hegedus B."/>
            <person name="Baldrian P."/>
            <person name="Stursova M."/>
            <person name="Weitz H."/>
            <person name="Taylor A."/>
            <person name="Grigoriev I.V."/>
            <person name="Nagy L.G."/>
            <person name="Martin F."/>
            <person name="Kauserud H."/>
        </authorList>
    </citation>
    <scope>NUCLEOTIDE SEQUENCE</scope>
    <source>
        <strain evidence="2">CBHHK002</strain>
    </source>
</reference>
<evidence type="ECO:0000313" key="3">
    <source>
        <dbReference type="Proteomes" id="UP001218218"/>
    </source>
</evidence>
<organism evidence="2 3">
    <name type="scientific">Mycena albidolilacea</name>
    <dbReference type="NCBI Taxonomy" id="1033008"/>
    <lineage>
        <taxon>Eukaryota</taxon>
        <taxon>Fungi</taxon>
        <taxon>Dikarya</taxon>
        <taxon>Basidiomycota</taxon>
        <taxon>Agaricomycotina</taxon>
        <taxon>Agaricomycetes</taxon>
        <taxon>Agaricomycetidae</taxon>
        <taxon>Agaricales</taxon>
        <taxon>Marasmiineae</taxon>
        <taxon>Mycenaceae</taxon>
        <taxon>Mycena</taxon>
    </lineage>
</organism>
<accession>A0AAD6Z9A2</accession>
<dbReference type="Proteomes" id="UP001218218">
    <property type="component" value="Unassembled WGS sequence"/>
</dbReference>
<evidence type="ECO:0000313" key="2">
    <source>
        <dbReference type="EMBL" id="KAJ7312634.1"/>
    </source>
</evidence>
<dbReference type="AlphaFoldDB" id="A0AAD6Z9A2"/>
<sequence>MFSFFKVLVLGLVALSSVRAVPFMQVSCSVDSGTSVGFSHAFDFPNEDAVYHIVNVATDTNLYAGPMNGPLNMAVKHQAPQGKAAEWVFIRRLSRGGFEVLNRDLRTPVFTSEEKLYDGYLHPAEIVAVESAGDGQFILTFSFKIKEVNRDAVWTVENDREVRLAPSKGLREQRWRLIEVPQ</sequence>
<keyword evidence="3" id="KW-1185">Reference proteome</keyword>
<dbReference type="EMBL" id="JARIHO010000071">
    <property type="protein sequence ID" value="KAJ7312634.1"/>
    <property type="molecule type" value="Genomic_DNA"/>
</dbReference>
<evidence type="ECO:0000256" key="1">
    <source>
        <dbReference type="SAM" id="SignalP"/>
    </source>
</evidence>
<name>A0AAD6Z9A2_9AGAR</name>
<comment type="caution">
    <text evidence="2">The sequence shown here is derived from an EMBL/GenBank/DDBJ whole genome shotgun (WGS) entry which is preliminary data.</text>
</comment>
<feature type="signal peptide" evidence="1">
    <location>
        <begin position="1"/>
        <end position="20"/>
    </location>
</feature>
<feature type="chain" id="PRO_5041991142" evidence="1">
    <location>
        <begin position="21"/>
        <end position="182"/>
    </location>
</feature>